<dbReference type="PROSITE" id="PS51257">
    <property type="entry name" value="PROKAR_LIPOPROTEIN"/>
    <property type="match status" value="1"/>
</dbReference>
<gene>
    <name evidence="1" type="ORF">SAMN05443639_103615</name>
</gene>
<evidence type="ECO:0000313" key="1">
    <source>
        <dbReference type="EMBL" id="SET63281.1"/>
    </source>
</evidence>
<dbReference type="EMBL" id="FOIJ01000003">
    <property type="protein sequence ID" value="SET63281.1"/>
    <property type="molecule type" value="Genomic_DNA"/>
</dbReference>
<accession>A0A1I0FZY1</accession>
<organism evidence="1 2">
    <name type="scientific">Stigmatella erecta</name>
    <dbReference type="NCBI Taxonomy" id="83460"/>
    <lineage>
        <taxon>Bacteria</taxon>
        <taxon>Pseudomonadati</taxon>
        <taxon>Myxococcota</taxon>
        <taxon>Myxococcia</taxon>
        <taxon>Myxococcales</taxon>
        <taxon>Cystobacterineae</taxon>
        <taxon>Archangiaceae</taxon>
        <taxon>Stigmatella</taxon>
    </lineage>
</organism>
<dbReference type="AlphaFoldDB" id="A0A1I0FZY1"/>
<name>A0A1I0FZY1_9BACT</name>
<dbReference type="Proteomes" id="UP000199181">
    <property type="component" value="Unassembled WGS sequence"/>
</dbReference>
<protein>
    <submittedName>
        <fullName evidence="1">Uncharacterized protein</fullName>
    </submittedName>
</protein>
<proteinExistence type="predicted"/>
<sequence>MRTSLPSMSRLFLVQLSLFWGVACGGPSPFPEEDGLGDSALVEPIQETLSSEEPSQDDSEQHLVDSCSGATGKGLYRGYVCPSHQFITTSGITCAQARSNCITNANANPGTSFFCTWNDRIIYRKDVTAGSCNSLVCPAVTGKGRYQGFICGSHNFITTEQISCQSAQSNCILNSNANPSSSFYCTWKGTEIFRRETVPGICGP</sequence>
<keyword evidence="2" id="KW-1185">Reference proteome</keyword>
<evidence type="ECO:0000313" key="2">
    <source>
        <dbReference type="Proteomes" id="UP000199181"/>
    </source>
</evidence>
<reference evidence="2" key="1">
    <citation type="submission" date="2016-10" db="EMBL/GenBank/DDBJ databases">
        <authorList>
            <person name="Varghese N."/>
            <person name="Submissions S."/>
        </authorList>
    </citation>
    <scope>NUCLEOTIDE SEQUENCE [LARGE SCALE GENOMIC DNA]</scope>
    <source>
        <strain evidence="2">DSM 16858</strain>
    </source>
</reference>